<dbReference type="OrthoDB" id="7569363at2"/>
<dbReference type="RefSeq" id="WP_058755018.1">
    <property type="nucleotide sequence ID" value="NZ_LDTB01000013.1"/>
</dbReference>
<reference evidence="1 2" key="1">
    <citation type="journal article" date="2016" name="Front. Microbiol.">
        <title>Genomic Resource of Rice Seed Associated Bacteria.</title>
        <authorList>
            <person name="Midha S."/>
            <person name="Bansal K."/>
            <person name="Sharma S."/>
            <person name="Kumar N."/>
            <person name="Patil P.P."/>
            <person name="Chaudhry V."/>
            <person name="Patil P.B."/>
        </authorList>
    </citation>
    <scope>NUCLEOTIDE SEQUENCE [LARGE SCALE GENOMIC DNA]</scope>
    <source>
        <strain evidence="1 2">NS334</strain>
    </source>
</reference>
<dbReference type="EMBL" id="LDTB01000013">
    <property type="protein sequence ID" value="KTT74071.1"/>
    <property type="molecule type" value="Genomic_DNA"/>
</dbReference>
<dbReference type="AlphaFoldDB" id="A0A147I5P2"/>
<gene>
    <name evidence="1" type="ORF">NS334_05750</name>
</gene>
<evidence type="ECO:0000313" key="2">
    <source>
        <dbReference type="Proteomes" id="UP000074310"/>
    </source>
</evidence>
<proteinExistence type="predicted"/>
<dbReference type="PATRIC" id="fig|869719.3.peg.588"/>
<organism evidence="1 2">
    <name type="scientific">Sphingomonas endophytica</name>
    <dbReference type="NCBI Taxonomy" id="869719"/>
    <lineage>
        <taxon>Bacteria</taxon>
        <taxon>Pseudomonadati</taxon>
        <taxon>Pseudomonadota</taxon>
        <taxon>Alphaproteobacteria</taxon>
        <taxon>Sphingomonadales</taxon>
        <taxon>Sphingomonadaceae</taxon>
        <taxon>Sphingomonas</taxon>
    </lineage>
</organism>
<comment type="caution">
    <text evidence="1">The sequence shown here is derived from an EMBL/GenBank/DDBJ whole genome shotgun (WGS) entry which is preliminary data.</text>
</comment>
<accession>A0A147I5P2</accession>
<dbReference type="Proteomes" id="UP000074310">
    <property type="component" value="Unassembled WGS sequence"/>
</dbReference>
<protein>
    <submittedName>
        <fullName evidence="1">Uncharacterized protein</fullName>
    </submittedName>
</protein>
<keyword evidence="2" id="KW-1185">Reference proteome</keyword>
<name>A0A147I5P2_9SPHN</name>
<sequence length="202" mass="21238">MVKGDRFEAERRTDVLRRTTVELGPLRIVREVRLAPLPIDYPFVDAPRARTGGGWRAAGMMGVLMAVSAGGLSFAATRAPAPRQPSYSVSLPVPQRVIPPARPLPVARVAKQTVPVAKATAAPVADDLPADSGSRAIAIAAALRSGEVQEWYEAAGQVHGFVVAGDAEQDGAQTCRALSVLTRAPGGADKVDQRRECLPDAG</sequence>
<evidence type="ECO:0000313" key="1">
    <source>
        <dbReference type="EMBL" id="KTT74071.1"/>
    </source>
</evidence>